<dbReference type="InterPro" id="IPR001810">
    <property type="entry name" value="F-box_dom"/>
</dbReference>
<reference evidence="3" key="1">
    <citation type="journal article" date="2009" name="Rice">
        <title>De Novo Next Generation Sequencing of Plant Genomes.</title>
        <authorList>
            <person name="Rounsley S."/>
            <person name="Marri P.R."/>
            <person name="Yu Y."/>
            <person name="He R."/>
            <person name="Sisneros N."/>
            <person name="Goicoechea J.L."/>
            <person name="Lee S.J."/>
            <person name="Angelova A."/>
            <person name="Kudrna D."/>
            <person name="Luo M."/>
            <person name="Affourtit J."/>
            <person name="Desany B."/>
            <person name="Knight J."/>
            <person name="Niazi F."/>
            <person name="Egholm M."/>
            <person name="Wing R.A."/>
        </authorList>
    </citation>
    <scope>NUCLEOTIDE SEQUENCE [LARGE SCALE GENOMIC DNA]</scope>
    <source>
        <strain evidence="3">cv. IRGC 105608</strain>
    </source>
</reference>
<feature type="region of interest" description="Disordered" evidence="1">
    <location>
        <begin position="320"/>
        <end position="362"/>
    </location>
</feature>
<feature type="domain" description="F-box" evidence="2">
    <location>
        <begin position="363"/>
        <end position="411"/>
    </location>
</feature>
<dbReference type="PaxDb" id="65489-OBART08G05450.1"/>
<dbReference type="Proteomes" id="UP000026960">
    <property type="component" value="Chromosome 8"/>
</dbReference>
<evidence type="ECO:0000259" key="2">
    <source>
        <dbReference type="PROSITE" id="PS50181"/>
    </source>
</evidence>
<proteinExistence type="predicted"/>
<accession>A0A0D3GX65</accession>
<dbReference type="HOGENOM" id="CLU_565456_0_0_1"/>
<dbReference type="SUPFAM" id="SSF52047">
    <property type="entry name" value="RNI-like"/>
    <property type="match status" value="2"/>
</dbReference>
<dbReference type="Gene3D" id="1.20.1280.50">
    <property type="match status" value="1"/>
</dbReference>
<organism evidence="3">
    <name type="scientific">Oryza barthii</name>
    <dbReference type="NCBI Taxonomy" id="65489"/>
    <lineage>
        <taxon>Eukaryota</taxon>
        <taxon>Viridiplantae</taxon>
        <taxon>Streptophyta</taxon>
        <taxon>Embryophyta</taxon>
        <taxon>Tracheophyta</taxon>
        <taxon>Spermatophyta</taxon>
        <taxon>Magnoliopsida</taxon>
        <taxon>Liliopsida</taxon>
        <taxon>Poales</taxon>
        <taxon>Poaceae</taxon>
        <taxon>BOP clade</taxon>
        <taxon>Oryzoideae</taxon>
        <taxon>Oryzeae</taxon>
        <taxon>Oryzinae</taxon>
        <taxon>Oryza</taxon>
    </lineage>
</organism>
<dbReference type="Gramene" id="OBART08G05450.1">
    <property type="protein sequence ID" value="OBART08G05450.1"/>
    <property type="gene ID" value="OBART08G05450"/>
</dbReference>
<sequence length="539" mass="61691">MGAGQVCRAWRRAARDEPELWRRIDMLNHAELSFELNLFGMAQAAVRRSEGQCEAFWGEYAADEDLLHFLGDRAPCLKSLRLMSCFDILDEGFSAAVKKFPLLEELELTLCDNLGENDVFKAVGKACPQLKRFRLSKRCFYNYKHSGYNKDEQALGIATMHELRSLQLFANNLSNEGLTAILDNCLFLESLDIRHCFNVSMDDTLRAKCARIKTLRLPYDSTDDYDFQVHKPIWSGADFFSDSDDDCVYGGPDYILDSDEYDDYCDPYRYLDGVYEDELDEEDRMMLKAMRIHPGKPDYPRSELPDILRVRELRHAPHAAALQNPIPHKPQPHPTIPSSSTTTTTSGRRRSRRGRGRKEGDARDWAGGLPLDAILAIFHKLDHIEILMGAGQVCRSWRRAARDEPQLWRRIDMRGHADLSFELNLFGMAQAAVRRSAGQCEAFWGEYAADEKLLHFLGERAPSVKSLRLISCYDILNEGFSAAIKKFPLLEELELSLCSNIGESNVFEVVGKACPQLKRFRFSKDCFYSFEDSEYEMDE</sequence>
<evidence type="ECO:0000313" key="3">
    <source>
        <dbReference type="EnsemblPlants" id="OBART08G05450.1"/>
    </source>
</evidence>
<dbReference type="PANTHER" id="PTHR38926">
    <property type="entry name" value="F-BOX DOMAIN CONTAINING PROTEIN, EXPRESSED"/>
    <property type="match status" value="1"/>
</dbReference>
<dbReference type="InterPro" id="IPR032675">
    <property type="entry name" value="LRR_dom_sf"/>
</dbReference>
<feature type="compositionally biased region" description="Basic residues" evidence="1">
    <location>
        <begin position="347"/>
        <end position="356"/>
    </location>
</feature>
<dbReference type="InterPro" id="IPR006553">
    <property type="entry name" value="Leu-rich_rpt_Cys-con_subtyp"/>
</dbReference>
<keyword evidence="4" id="KW-1185">Reference proteome</keyword>
<dbReference type="FunFam" id="1.20.1280.50:FF:000109">
    <property type="entry name" value="F-box protein family-like"/>
    <property type="match status" value="1"/>
</dbReference>
<protein>
    <recommendedName>
        <fullName evidence="2">F-box domain-containing protein</fullName>
    </recommendedName>
</protein>
<dbReference type="AlphaFoldDB" id="A0A0D3GX65"/>
<dbReference type="EnsemblPlants" id="OBART08G05450.1">
    <property type="protein sequence ID" value="OBART08G05450.1"/>
    <property type="gene ID" value="OBART08G05450"/>
</dbReference>
<name>A0A0D3GX65_9ORYZ</name>
<dbReference type="Gene3D" id="3.80.10.10">
    <property type="entry name" value="Ribonuclease Inhibitor"/>
    <property type="match status" value="2"/>
</dbReference>
<dbReference type="PANTHER" id="PTHR38926:SF74">
    <property type="entry name" value="OS08G0193600 PROTEIN"/>
    <property type="match status" value="1"/>
</dbReference>
<reference evidence="3" key="2">
    <citation type="submission" date="2015-03" db="UniProtKB">
        <authorList>
            <consortium name="EnsemblPlants"/>
        </authorList>
    </citation>
    <scope>IDENTIFICATION</scope>
</reference>
<dbReference type="SUPFAM" id="SSF81383">
    <property type="entry name" value="F-box domain"/>
    <property type="match status" value="2"/>
</dbReference>
<evidence type="ECO:0000256" key="1">
    <source>
        <dbReference type="SAM" id="MobiDB-lite"/>
    </source>
</evidence>
<dbReference type="eggNOG" id="KOG1947">
    <property type="taxonomic scope" value="Eukaryota"/>
</dbReference>
<dbReference type="PROSITE" id="PS50181">
    <property type="entry name" value="FBOX"/>
    <property type="match status" value="1"/>
</dbReference>
<dbReference type="STRING" id="65489.A0A0D3GX65"/>
<dbReference type="InterPro" id="IPR036047">
    <property type="entry name" value="F-box-like_dom_sf"/>
</dbReference>
<evidence type="ECO:0000313" key="4">
    <source>
        <dbReference type="Proteomes" id="UP000026960"/>
    </source>
</evidence>
<dbReference type="Pfam" id="PF12937">
    <property type="entry name" value="F-box-like"/>
    <property type="match status" value="2"/>
</dbReference>
<dbReference type="SMART" id="SM00367">
    <property type="entry name" value="LRR_CC"/>
    <property type="match status" value="5"/>
</dbReference>